<evidence type="ECO:0000256" key="1">
    <source>
        <dbReference type="SAM" id="Phobius"/>
    </source>
</evidence>
<evidence type="ECO:0000313" key="3">
    <source>
        <dbReference type="Proteomes" id="UP000287124"/>
    </source>
</evidence>
<comment type="caution">
    <text evidence="2">The sequence shown here is derived from an EMBL/GenBank/DDBJ whole genome shotgun (WGS) entry which is preliminary data.</text>
</comment>
<organism evidence="2 3">
    <name type="scientific">Fusarium euwallaceae</name>
    <dbReference type="NCBI Taxonomy" id="1147111"/>
    <lineage>
        <taxon>Eukaryota</taxon>
        <taxon>Fungi</taxon>
        <taxon>Dikarya</taxon>
        <taxon>Ascomycota</taxon>
        <taxon>Pezizomycotina</taxon>
        <taxon>Sordariomycetes</taxon>
        <taxon>Hypocreomycetidae</taxon>
        <taxon>Hypocreales</taxon>
        <taxon>Nectriaceae</taxon>
        <taxon>Fusarium</taxon>
        <taxon>Fusarium solani species complex</taxon>
    </lineage>
</organism>
<dbReference type="EMBL" id="MIKF01000006">
    <property type="protein sequence ID" value="RTE84595.1"/>
    <property type="molecule type" value="Genomic_DNA"/>
</dbReference>
<dbReference type="AlphaFoldDB" id="A0A430M9D7"/>
<proteinExistence type="predicted"/>
<keyword evidence="3" id="KW-1185">Reference proteome</keyword>
<name>A0A430M9D7_9HYPO</name>
<accession>A0A430M9D7</accession>
<sequence length="135" mass="14722">MPKKGGFFSDSLVNQIVQLLLTYEGSLKKLHQLLSQLIPNNSWSQALAQAILQRLTKLIKEGAKMGKTMADAVKKATDEAKRFAKEQPVWTTLIAAGTIIAIGVLAIYGLPWILKALGFTAKGPLHASRLVGRVR</sequence>
<gene>
    <name evidence="2" type="ORF">BHE90_000904</name>
</gene>
<protein>
    <submittedName>
        <fullName evidence="2">Uncharacterized protein</fullName>
    </submittedName>
</protein>
<dbReference type="Proteomes" id="UP000287124">
    <property type="component" value="Unassembled WGS sequence"/>
</dbReference>
<feature type="transmembrane region" description="Helical" evidence="1">
    <location>
        <begin position="89"/>
        <end position="114"/>
    </location>
</feature>
<keyword evidence="1" id="KW-0812">Transmembrane</keyword>
<reference evidence="2 3" key="1">
    <citation type="submission" date="2017-06" db="EMBL/GenBank/DDBJ databases">
        <title>Comparative genomic analysis of Ambrosia Fusariam Clade fungi.</title>
        <authorList>
            <person name="Stajich J.E."/>
            <person name="Carrillo J."/>
            <person name="Kijimoto T."/>
            <person name="Eskalen A."/>
            <person name="O'Donnell K."/>
            <person name="Kasson M."/>
        </authorList>
    </citation>
    <scope>NUCLEOTIDE SEQUENCE [LARGE SCALE GENOMIC DNA]</scope>
    <source>
        <strain evidence="2 3">UCR1854</strain>
    </source>
</reference>
<evidence type="ECO:0000313" key="2">
    <source>
        <dbReference type="EMBL" id="RTE84595.1"/>
    </source>
</evidence>
<keyword evidence="1" id="KW-1133">Transmembrane helix</keyword>
<keyword evidence="1" id="KW-0472">Membrane</keyword>